<reference evidence="6 7" key="1">
    <citation type="journal article" date="2023" name="IScience">
        <title>Expanded male sex-determining region conserved during the evolution of homothallism in the green alga Volvox.</title>
        <authorList>
            <person name="Yamamoto K."/>
            <person name="Matsuzaki R."/>
            <person name="Mahakham W."/>
            <person name="Heman W."/>
            <person name="Sekimoto H."/>
            <person name="Kawachi M."/>
            <person name="Minakuchi Y."/>
            <person name="Toyoda A."/>
            <person name="Nozaki H."/>
        </authorList>
    </citation>
    <scope>NUCLEOTIDE SEQUENCE [LARGE SCALE GENOMIC DNA]</scope>
    <source>
        <strain evidence="6 7">NIES-4468</strain>
    </source>
</reference>
<evidence type="ECO:0000313" key="6">
    <source>
        <dbReference type="EMBL" id="GLI65797.1"/>
    </source>
</evidence>
<keyword evidence="7" id="KW-1185">Reference proteome</keyword>
<dbReference type="InterPro" id="IPR026937">
    <property type="entry name" value="SBNO_Helicase_C_dom"/>
</dbReference>
<dbReference type="Proteomes" id="UP001165090">
    <property type="component" value="Unassembled WGS sequence"/>
</dbReference>
<feature type="region of interest" description="Disordered" evidence="2">
    <location>
        <begin position="1372"/>
        <end position="1446"/>
    </location>
</feature>
<protein>
    <recommendedName>
        <fullName evidence="8">UBA domain-containing protein</fullName>
    </recommendedName>
</protein>
<evidence type="ECO:0008006" key="8">
    <source>
        <dbReference type="Google" id="ProtNLM"/>
    </source>
</evidence>
<feature type="compositionally biased region" description="Low complexity" evidence="2">
    <location>
        <begin position="1427"/>
        <end position="1436"/>
    </location>
</feature>
<dbReference type="EMBL" id="BSDZ01000025">
    <property type="protein sequence ID" value="GLI65797.1"/>
    <property type="molecule type" value="Genomic_DNA"/>
</dbReference>
<evidence type="ECO:0000256" key="2">
    <source>
        <dbReference type="SAM" id="MobiDB-lite"/>
    </source>
</evidence>
<feature type="region of interest" description="Disordered" evidence="2">
    <location>
        <begin position="1525"/>
        <end position="1597"/>
    </location>
</feature>
<dbReference type="Gene3D" id="3.40.50.300">
    <property type="entry name" value="P-loop containing nucleotide triphosphate hydrolases"/>
    <property type="match status" value="1"/>
</dbReference>
<feature type="region of interest" description="Disordered" evidence="2">
    <location>
        <begin position="1131"/>
        <end position="1177"/>
    </location>
</feature>
<dbReference type="Pfam" id="PF25373">
    <property type="entry name" value="SBNO"/>
    <property type="match status" value="1"/>
</dbReference>
<evidence type="ECO:0000313" key="7">
    <source>
        <dbReference type="Proteomes" id="UP001165090"/>
    </source>
</evidence>
<evidence type="ECO:0000259" key="3">
    <source>
        <dbReference type="Pfam" id="PF13871"/>
    </source>
</evidence>
<organism evidence="6 7">
    <name type="scientific">Volvox africanus</name>
    <dbReference type="NCBI Taxonomy" id="51714"/>
    <lineage>
        <taxon>Eukaryota</taxon>
        <taxon>Viridiplantae</taxon>
        <taxon>Chlorophyta</taxon>
        <taxon>core chlorophytes</taxon>
        <taxon>Chlorophyceae</taxon>
        <taxon>CS clade</taxon>
        <taxon>Chlamydomonadales</taxon>
        <taxon>Volvocaceae</taxon>
        <taxon>Volvox</taxon>
    </lineage>
</organism>
<accession>A0ABQ5S8Y0</accession>
<proteinExistence type="inferred from homology"/>
<sequence>MAATVDVGDEGLAESATKQVFSSYVCRTITDRGMPHPGDVAEASSLAAVPLPPSKYPLWDSLPPELVSSGKLSKLQLEGILYACTKHCEMLPSGERAGFFIGDGAGVGKGRQIAGIIIDNFVRGRKRSLWLSTSSDLHADATRDLRDLGCQLTIINNVAALDRESRALGLAKEYREGVLFMTYSTLISQVKGRSRLQQVIDWLAFGVGTNGGPTAGDGAASALSSWDGLIVLDECHKAKNFIPGKEAASTKVASAVIALQERLPRARVLYCSATGVSEVGNMAYMVRMGLWGPGTAFSDFQTFLDSMRRRGVSFMEMLAMEMKAEGKYVARGLSFREAEFMEVEAPLNEQQIRMYDNAVQMWSRVKTQVEAALAATGGGRDVWKAFWSTQQRFFKLLCVSLKVPAVVSEAREALAAGQCVVIGLQTTGEAAADAVGLEPGPVPGFVSPTKEMLLRFVAQHFPVRRTAAPDSTAAVAAAAAGGGGGGGGAYGLAAPSSPWGYEEPVPPPGVGADGGTGGEGEEIPACASMREELLVAIDSLQLPANFLDEIIDHLGGPGKVAEMTGRKGRVVRVASSGNQPGSLLRLVYELRAKPDSCEMDSLNIAEKDAFLREIKLVAIISDAASTGISLHASRTATNQRRRRHLTIELPWSADKAIQQLGRSHRSNQVSAPVYKLISTRIGGEKRFAAAVARRLQSLGALTRGDRRAASGVDLSDSNFDSPIGRKSLRRMYDHIMLPTPVLPQGVSLVDVFREHPALVRTREAGIKYGDGTAEARSLAPPGPGTPSGSESVTPFNFDDPAVAALNVAALHESCRRSCEVMGLDLPAPKPGAVAAVAGGRGDVTVEDAGSKDADDGRGSGGDVRRFLNRLLGLRVEAQGLLFAYYVAVLRAEIQKARAEGRYSEGLADVAGTRIRLQSRNVTWVDPLSKLVTTNTAFSVDRGLSWEAAKRRLERDRLPGDSSGFRMSRRPLGSSYLVLLALQKPGARNLFSIARPNTGAAYFDMDRSDLEAKYLPPPAPGSPAEAQLEGLWRTAYEAALRQCSHGPGCRFGPDCGVGRRITTVNVLSGSVVRVWGVLEAVLSRREMELPKMERTLRVVRVEWADNEGDGGGESGEEDGFAQEMRVDDSAADMAEGAQPSGSPQVILSCSTDGDGGAGADDTASAPIVDSAGGPSDTAAVDTNQCSGGGAAAAAAGFGRWRRNSADADGCAAGSSHSSQQHVVGVRYPGALLGEVVLALTATSIQNSLAQMKAAGPLSQRTPHAATAVALIPPDNPTQVDSRLLAQAFRPPRTLLDFFRKPDQGQVGSQGGIGEVCSGTEAHIPEDSSADMVSASAAAAGAAAGVLKSSTLPVSVTKRERELRVGDAGAVKTEGLAPLSQQPLPRRMPAQGDLGVDAGGREVAAHLPSAQPAKRPRFAATPASGRGGSSKQQQQQHALGGGSGSGGIMAAFARSQQLQARQQQQRWVAEPQGPASAAAAAAAAVAAIADDDVIDVVSVDYNERTSCDGSASVELPKPATMSCDVVMVDSSDDDNGDGAAGGDTSANAAGRKSRGSVTAEDGDGGGGGEAAAGTGVAKEVRKDVRSSKGTGCDGEYDIDGDGVEVEVEEDDGADQDLIIEDDECKEDGGDWQPTKQRGNGAAAGYGSCGHARGRSIHGRSGYVIAKRRSLGMRQAATSRGGVGGETGAYGGGGGGGGESAAAATTVAKLQGMGFSARQAEKASWMARGDFARAVELCLQGM</sequence>
<evidence type="ECO:0000259" key="5">
    <source>
        <dbReference type="Pfam" id="PF25373"/>
    </source>
</evidence>
<gene>
    <name evidence="6" type="ORF">VaNZ11_009418</name>
</gene>
<feature type="domain" description="Strawberry notch AAA" evidence="4">
    <location>
        <begin position="35"/>
        <end position="357"/>
    </location>
</feature>
<feature type="domain" description="Strawberry notch helicase C" evidence="3">
    <location>
        <begin position="545"/>
        <end position="908"/>
    </location>
</feature>
<dbReference type="Pfam" id="PF13872">
    <property type="entry name" value="AAA_34"/>
    <property type="match status" value="1"/>
</dbReference>
<evidence type="ECO:0000256" key="1">
    <source>
        <dbReference type="ARBA" id="ARBA00006992"/>
    </source>
</evidence>
<dbReference type="CDD" id="cd14270">
    <property type="entry name" value="UBA"/>
    <property type="match status" value="1"/>
</dbReference>
<evidence type="ECO:0000259" key="4">
    <source>
        <dbReference type="Pfam" id="PF13872"/>
    </source>
</evidence>
<feature type="domain" description="SBNO alpha/beta" evidence="5">
    <location>
        <begin position="943"/>
        <end position="1059"/>
    </location>
</feature>
<dbReference type="PANTHER" id="PTHR12706:SF33">
    <property type="entry name" value="PROTEIN WITH HELICASE_C DOMAIN"/>
    <property type="match status" value="1"/>
</dbReference>
<dbReference type="Pfam" id="PF13871">
    <property type="entry name" value="Helicase_C_4"/>
    <property type="match status" value="1"/>
</dbReference>
<dbReference type="InterPro" id="IPR039187">
    <property type="entry name" value="SNO_AAA"/>
</dbReference>
<dbReference type="InterPro" id="IPR057332">
    <property type="entry name" value="SBNO_a/b_dom"/>
</dbReference>
<feature type="compositionally biased region" description="Polar residues" evidence="2">
    <location>
        <begin position="1138"/>
        <end position="1148"/>
    </location>
</feature>
<dbReference type="InterPro" id="IPR027417">
    <property type="entry name" value="P-loop_NTPase"/>
</dbReference>
<dbReference type="PANTHER" id="PTHR12706">
    <property type="entry name" value="STRAWBERRY NOTCH-RELATED"/>
    <property type="match status" value="1"/>
</dbReference>
<comment type="caution">
    <text evidence="6">The sequence shown here is derived from an EMBL/GenBank/DDBJ whole genome shotgun (WGS) entry which is preliminary data.</text>
</comment>
<dbReference type="SUPFAM" id="SSF52540">
    <property type="entry name" value="P-loop containing nucleoside triphosphate hydrolases"/>
    <property type="match status" value="1"/>
</dbReference>
<name>A0ABQ5S8Y0_9CHLO</name>
<dbReference type="InterPro" id="IPR026741">
    <property type="entry name" value="SNO"/>
</dbReference>
<comment type="similarity">
    <text evidence="1">Belongs to the SBNO family.</text>
</comment>